<dbReference type="EMBL" id="JACIGE010000005">
    <property type="protein sequence ID" value="MBB4247471.1"/>
    <property type="molecule type" value="Genomic_DNA"/>
</dbReference>
<gene>
    <name evidence="2" type="ORF">GGD90_001842</name>
</gene>
<feature type="transmembrane region" description="Helical" evidence="1">
    <location>
        <begin position="1093"/>
        <end position="1115"/>
    </location>
</feature>
<protein>
    <submittedName>
        <fullName evidence="2">Multidrug efflux pump subunit AcrB</fullName>
    </submittedName>
</protein>
<feature type="transmembrane region" description="Helical" evidence="1">
    <location>
        <begin position="1059"/>
        <end position="1081"/>
    </location>
</feature>
<feature type="transmembrane region" description="Helical" evidence="1">
    <location>
        <begin position="389"/>
        <end position="408"/>
    </location>
</feature>
<dbReference type="InterPro" id="IPR001036">
    <property type="entry name" value="Acrflvin-R"/>
</dbReference>
<dbReference type="Gene3D" id="3.30.70.1440">
    <property type="entry name" value="Multidrug efflux transporter AcrB pore domain"/>
    <property type="match status" value="1"/>
</dbReference>
<dbReference type="GO" id="GO:0042910">
    <property type="term" value="F:xenobiotic transmembrane transporter activity"/>
    <property type="evidence" value="ECO:0007669"/>
    <property type="project" value="TreeGrafter"/>
</dbReference>
<sequence>MNEVQENAQGNVPEHSLGISGRIARAFQNSPMTPLLALVALLLGIFAALVTPREEEPQIDVTMADVIVAFPGASAKDVENLVATPGEQVLSRMSGVEHVYSVSRPGGAVLTVQFKVGVPYREAVVRLYDTVHSNRDWLPPNLGVAEPVVKPKGIDDVPILALTLWTADPARSAFDLQQVARAAEIELKRIPGARDVATIGGPDHVVRVEMDVERMNAFAVTAQDISAALKVGNALQSSGSLVAGGRETLVQTGTTLQSADDVRRLVVAVRGAAGARKPVFLADVARVDDGADQPQRSVWIGSGAGAATAAGEGGQSANDSGGAFSGIPPGEHPAVTLQLSKKPGTNAADVTRAAISRIEGMRGTLIPDGVEVTVTRNYGETASEKAQKLIGKLAFATAFVVLLVIFALGRREALIVGVAVTLTLAATLFASWAWGFTLNRISLFALIFSIGILVDDAIVVIENIHRWRGLHPDKPLAELIPGAVDEVGGPTILATLTVIAALLPMAFVGGLMGPYMSPIPINASLGMAISLAVAFVVTPWLSARLLGGKGKGHAAAGAHAPGKLDARLDRTFRRLLEPFLDEAKGGAARSKLGLAIVLLIAGSVALALVQLVVLKMLPFDNKSEFQVVVDMPVGTPLEETARVLGEIGREVAASPEVLNYQAYAGTAGPINFNGLVRQYYLRAAPELGDLQVNLVDKKHRSRQSHEIAAGLRSKIEAIAAAAGGVAKVVEVPPGPPVISPIVAEIYGPDQQGQIAVARYVHEVFARTPDLVSIDDSVQADTDKTVLQVRQGKAAQLGVAQSDVVDVVRIGLSGEDVTPVHNADSKFEVPVRLMLPPTQRGSLDSLFKLRVRGGDGALLPGSREGALVPVSELVDVRELPREKAIFHKDLLPVVYVFADMAGKLDSPLYGMFATRGDLVGHPLDGIEKAGGVLAERFITPPEDTLAGYTLKWDGEWQITYETFRDMGAAYGVGLILIYLLVVAHFRSYLLPLIIMAPIPLTIIGVMPGHALLGAQFTATSMIGMIALAGIIVRNSILLVDFIRQQIDAGVAPRQAIVQAAAVRAKPIALTALAAMLGALFILDDPIFNGLAISLIFGILVSTLLTLVVIPVLYYAALRRQLIKE</sequence>
<dbReference type="Pfam" id="PF00873">
    <property type="entry name" value="ACR_tran"/>
    <property type="match status" value="3"/>
</dbReference>
<feature type="transmembrane region" description="Helical" evidence="1">
    <location>
        <begin position="519"/>
        <end position="541"/>
    </location>
</feature>
<organism evidence="2 3">
    <name type="scientific">Rhodocyclus tenuis</name>
    <name type="common">Rhodospirillum tenue</name>
    <dbReference type="NCBI Taxonomy" id="1066"/>
    <lineage>
        <taxon>Bacteria</taxon>
        <taxon>Pseudomonadati</taxon>
        <taxon>Pseudomonadota</taxon>
        <taxon>Betaproteobacteria</taxon>
        <taxon>Rhodocyclales</taxon>
        <taxon>Rhodocyclaceae</taxon>
        <taxon>Rhodocyclus</taxon>
    </lineage>
</organism>
<dbReference type="PANTHER" id="PTHR32063">
    <property type="match status" value="1"/>
</dbReference>
<accession>A0A840G7T7</accession>
<dbReference type="Gene3D" id="3.30.70.1430">
    <property type="entry name" value="Multidrug efflux transporter AcrB pore domain"/>
    <property type="match status" value="2"/>
</dbReference>
<comment type="caution">
    <text evidence="2">The sequence shown here is derived from an EMBL/GenBank/DDBJ whole genome shotgun (WGS) entry which is preliminary data.</text>
</comment>
<dbReference type="GO" id="GO:0005886">
    <property type="term" value="C:plasma membrane"/>
    <property type="evidence" value="ECO:0007669"/>
    <property type="project" value="TreeGrafter"/>
</dbReference>
<feature type="transmembrane region" description="Helical" evidence="1">
    <location>
        <begin position="991"/>
        <end position="1011"/>
    </location>
</feature>
<dbReference type="Gene3D" id="1.20.1640.10">
    <property type="entry name" value="Multidrug efflux transporter AcrB transmembrane domain"/>
    <property type="match status" value="2"/>
</dbReference>
<feature type="transmembrane region" description="Helical" evidence="1">
    <location>
        <begin position="492"/>
        <end position="513"/>
    </location>
</feature>
<keyword evidence="1" id="KW-1133">Transmembrane helix</keyword>
<dbReference type="Gene3D" id="3.30.70.1320">
    <property type="entry name" value="Multidrug efflux transporter AcrB pore domain like"/>
    <property type="match status" value="1"/>
</dbReference>
<feature type="transmembrane region" description="Helical" evidence="1">
    <location>
        <begin position="415"/>
        <end position="435"/>
    </location>
</feature>
<feature type="transmembrane region" description="Helical" evidence="1">
    <location>
        <begin position="441"/>
        <end position="461"/>
    </location>
</feature>
<dbReference type="Gene3D" id="3.30.2090.10">
    <property type="entry name" value="Multidrug efflux transporter AcrB TolC docking domain, DN and DC subdomains"/>
    <property type="match status" value="2"/>
</dbReference>
<dbReference type="SUPFAM" id="SSF82714">
    <property type="entry name" value="Multidrug efflux transporter AcrB TolC docking domain, DN and DC subdomains"/>
    <property type="match status" value="2"/>
</dbReference>
<feature type="transmembrane region" description="Helical" evidence="1">
    <location>
        <begin position="966"/>
        <end position="984"/>
    </location>
</feature>
<evidence type="ECO:0000256" key="1">
    <source>
        <dbReference type="SAM" id="Phobius"/>
    </source>
</evidence>
<dbReference type="AlphaFoldDB" id="A0A840G7T7"/>
<evidence type="ECO:0000313" key="3">
    <source>
        <dbReference type="Proteomes" id="UP000587070"/>
    </source>
</evidence>
<dbReference type="SUPFAM" id="SSF82866">
    <property type="entry name" value="Multidrug efflux transporter AcrB transmembrane domain"/>
    <property type="match status" value="2"/>
</dbReference>
<dbReference type="RefSeq" id="WP_153116222.1">
    <property type="nucleotide sequence ID" value="NZ_JACIGE010000005.1"/>
</dbReference>
<dbReference type="Proteomes" id="UP000587070">
    <property type="component" value="Unassembled WGS sequence"/>
</dbReference>
<evidence type="ECO:0000313" key="2">
    <source>
        <dbReference type="EMBL" id="MBB4247471.1"/>
    </source>
</evidence>
<dbReference type="PANTHER" id="PTHR32063:SF16">
    <property type="entry name" value="CATION EFFLUX SYSTEM (ACRB_ACRD_ACRF FAMILY)"/>
    <property type="match status" value="1"/>
</dbReference>
<dbReference type="InterPro" id="IPR027463">
    <property type="entry name" value="AcrB_DN_DC_subdom"/>
</dbReference>
<reference evidence="2 3" key="1">
    <citation type="submission" date="2020-08" db="EMBL/GenBank/DDBJ databases">
        <title>Genome sequencing of Purple Non-Sulfur Bacteria from various extreme environments.</title>
        <authorList>
            <person name="Mayer M."/>
        </authorList>
    </citation>
    <scope>NUCLEOTIDE SEQUENCE [LARGE SCALE GENOMIC DNA]</scope>
    <source>
        <strain evidence="2 3">2761</strain>
    </source>
</reference>
<name>A0A840G7T7_RHOTE</name>
<dbReference type="SUPFAM" id="SSF82693">
    <property type="entry name" value="Multidrug efflux transporter AcrB pore domain, PN1, PN2, PC1 and PC2 subdomains"/>
    <property type="match status" value="3"/>
</dbReference>
<dbReference type="OrthoDB" id="9042683at2"/>
<keyword evidence="1" id="KW-0472">Membrane</keyword>
<dbReference type="PRINTS" id="PR00702">
    <property type="entry name" value="ACRIFLAVINRP"/>
</dbReference>
<feature type="transmembrane region" description="Helical" evidence="1">
    <location>
        <begin position="1017"/>
        <end position="1038"/>
    </location>
</feature>
<proteinExistence type="predicted"/>
<keyword evidence="3" id="KW-1185">Reference proteome</keyword>
<feature type="transmembrane region" description="Helical" evidence="1">
    <location>
        <begin position="32"/>
        <end position="50"/>
    </location>
</feature>
<feature type="transmembrane region" description="Helical" evidence="1">
    <location>
        <begin position="592"/>
        <end position="613"/>
    </location>
</feature>
<keyword evidence="1" id="KW-0812">Transmembrane</keyword>